<dbReference type="RefSeq" id="WP_170137516.1">
    <property type="nucleotide sequence ID" value="NZ_JBHEEG010000007.1"/>
</dbReference>
<dbReference type="EMBL" id="QNRH01000006">
    <property type="protein sequence ID" value="RBO93080.1"/>
    <property type="molecule type" value="Genomic_DNA"/>
</dbReference>
<dbReference type="AlphaFoldDB" id="A0A366DSL3"/>
<proteinExistence type="predicted"/>
<comment type="caution">
    <text evidence="2">The sequence shown here is derived from an EMBL/GenBank/DDBJ whole genome shotgun (WGS) entry which is preliminary data.</text>
</comment>
<protein>
    <submittedName>
        <fullName evidence="2">Acetyltransferase (GNAT) family protein</fullName>
    </submittedName>
</protein>
<evidence type="ECO:0000259" key="1">
    <source>
        <dbReference type="PROSITE" id="PS51186"/>
    </source>
</evidence>
<sequence length="173" mass="19330">MSENTIPLSADWRLMQPSDLAEVYDMSCVVHPDFPEDAAIYKDRLEVFAAGAFVLQGNKQLLGYSFSHPWMRFSAPALNTLLQKAPEAADSFYMHDVALLPQARAFGAARKLVSILVATAQAHGFDSLSLVAVNGSQPYWEKQGFSVQDVPQLREKLLSYSEDARFMMRNLVK</sequence>
<dbReference type="GO" id="GO:0016747">
    <property type="term" value="F:acyltransferase activity, transferring groups other than amino-acyl groups"/>
    <property type="evidence" value="ECO:0007669"/>
    <property type="project" value="InterPro"/>
</dbReference>
<keyword evidence="3" id="KW-1185">Reference proteome</keyword>
<gene>
    <name evidence="2" type="ORF">DFR47_106163</name>
</gene>
<reference evidence="2 3" key="1">
    <citation type="submission" date="2018-06" db="EMBL/GenBank/DDBJ databases">
        <title>Genomic Encyclopedia of Type Strains, Phase IV (KMG-IV): sequencing the most valuable type-strain genomes for metagenomic binning, comparative biology and taxonomic classification.</title>
        <authorList>
            <person name="Goeker M."/>
        </authorList>
    </citation>
    <scope>NUCLEOTIDE SEQUENCE [LARGE SCALE GENOMIC DNA]</scope>
    <source>
        <strain evidence="2 3">DSM 25619</strain>
    </source>
</reference>
<evidence type="ECO:0000313" key="3">
    <source>
        <dbReference type="Proteomes" id="UP000252893"/>
    </source>
</evidence>
<dbReference type="Pfam" id="PF00583">
    <property type="entry name" value="Acetyltransf_1"/>
    <property type="match status" value="1"/>
</dbReference>
<dbReference type="PROSITE" id="PS51186">
    <property type="entry name" value="GNAT"/>
    <property type="match status" value="1"/>
</dbReference>
<dbReference type="Gene3D" id="3.40.630.30">
    <property type="match status" value="1"/>
</dbReference>
<accession>A0A366DSL3</accession>
<name>A0A366DSL3_9HYPH</name>
<dbReference type="Proteomes" id="UP000252893">
    <property type="component" value="Unassembled WGS sequence"/>
</dbReference>
<evidence type="ECO:0000313" key="2">
    <source>
        <dbReference type="EMBL" id="RBO93080.1"/>
    </source>
</evidence>
<dbReference type="InterPro" id="IPR000182">
    <property type="entry name" value="GNAT_dom"/>
</dbReference>
<organism evidence="2 3">
    <name type="scientific">Pseudochrobactrum asaccharolyticum</name>
    <dbReference type="NCBI Taxonomy" id="354351"/>
    <lineage>
        <taxon>Bacteria</taxon>
        <taxon>Pseudomonadati</taxon>
        <taxon>Pseudomonadota</taxon>
        <taxon>Alphaproteobacteria</taxon>
        <taxon>Hyphomicrobiales</taxon>
        <taxon>Brucellaceae</taxon>
        <taxon>Pseudochrobactrum</taxon>
    </lineage>
</organism>
<feature type="domain" description="N-acetyltransferase" evidence="1">
    <location>
        <begin position="10"/>
        <end position="172"/>
    </location>
</feature>
<dbReference type="InterPro" id="IPR016181">
    <property type="entry name" value="Acyl_CoA_acyltransferase"/>
</dbReference>
<dbReference type="SUPFAM" id="SSF55729">
    <property type="entry name" value="Acyl-CoA N-acyltransferases (Nat)"/>
    <property type="match status" value="1"/>
</dbReference>
<keyword evidence="2" id="KW-0808">Transferase</keyword>